<dbReference type="AlphaFoldDB" id="A0A7S7NRG5"/>
<dbReference type="RefSeq" id="WP_194450028.1">
    <property type="nucleotide sequence ID" value="NZ_CP063849.1"/>
</dbReference>
<organism evidence="2 3">
    <name type="scientific">Paludibaculum fermentans</name>
    <dbReference type="NCBI Taxonomy" id="1473598"/>
    <lineage>
        <taxon>Bacteria</taxon>
        <taxon>Pseudomonadati</taxon>
        <taxon>Acidobacteriota</taxon>
        <taxon>Terriglobia</taxon>
        <taxon>Bryobacterales</taxon>
        <taxon>Bryobacteraceae</taxon>
        <taxon>Paludibaculum</taxon>
    </lineage>
</organism>
<keyword evidence="3" id="KW-1185">Reference proteome</keyword>
<feature type="transmembrane region" description="Helical" evidence="1">
    <location>
        <begin position="115"/>
        <end position="137"/>
    </location>
</feature>
<name>A0A7S7NRG5_PALFE</name>
<evidence type="ECO:0000256" key="1">
    <source>
        <dbReference type="SAM" id="Phobius"/>
    </source>
</evidence>
<feature type="transmembrane region" description="Helical" evidence="1">
    <location>
        <begin position="59"/>
        <end position="79"/>
    </location>
</feature>
<gene>
    <name evidence="2" type="ORF">IRI77_37500</name>
</gene>
<keyword evidence="1" id="KW-1133">Transmembrane helix</keyword>
<evidence type="ECO:0000313" key="3">
    <source>
        <dbReference type="Proteomes" id="UP000593892"/>
    </source>
</evidence>
<accession>A0A7S7NRG5</accession>
<protein>
    <submittedName>
        <fullName evidence="2">Uncharacterized protein</fullName>
    </submittedName>
</protein>
<dbReference type="Proteomes" id="UP000593892">
    <property type="component" value="Chromosome"/>
</dbReference>
<proteinExistence type="predicted"/>
<feature type="transmembrane region" description="Helical" evidence="1">
    <location>
        <begin position="91"/>
        <end position="109"/>
    </location>
</feature>
<sequence length="149" mass="16657">MPAALLLQESPGIAFDLRTLPPPSDYLFLQSGNALAGLIAGVLNPSPWFVHGARGWDPIAFTTYQLLAFASWLLIGTWVQSGHPRLRAVMLAYLLARCWIAAFGLYEVGWRIQTAFWICLTLWLILRAILCTILAAVRTVRSWSAWKSQ</sequence>
<dbReference type="EMBL" id="CP063849">
    <property type="protein sequence ID" value="QOY88365.1"/>
    <property type="molecule type" value="Genomic_DNA"/>
</dbReference>
<dbReference type="KEGG" id="pfer:IRI77_37500"/>
<keyword evidence="1" id="KW-0812">Transmembrane</keyword>
<keyword evidence="1" id="KW-0472">Membrane</keyword>
<reference evidence="2 3" key="1">
    <citation type="submission" date="2020-10" db="EMBL/GenBank/DDBJ databases">
        <title>Complete genome sequence of Paludibaculum fermentans P105T, a facultatively anaerobic acidobacterium capable of dissimilatory Fe(III) reduction.</title>
        <authorList>
            <person name="Dedysh S.N."/>
            <person name="Beletsky A.V."/>
            <person name="Kulichevskaya I.S."/>
            <person name="Mardanov A.V."/>
            <person name="Ravin N.V."/>
        </authorList>
    </citation>
    <scope>NUCLEOTIDE SEQUENCE [LARGE SCALE GENOMIC DNA]</scope>
    <source>
        <strain evidence="2 3">P105</strain>
    </source>
</reference>
<evidence type="ECO:0000313" key="2">
    <source>
        <dbReference type="EMBL" id="QOY88365.1"/>
    </source>
</evidence>